<dbReference type="CDD" id="cd06591">
    <property type="entry name" value="GH31_xylosidase_XylS"/>
    <property type="match status" value="1"/>
</dbReference>
<feature type="domain" description="Glycoside hydrolase family 31 TIM barrel" evidence="3">
    <location>
        <begin position="227"/>
        <end position="563"/>
    </location>
</feature>
<dbReference type="Proteomes" id="UP000094067">
    <property type="component" value="Unassembled WGS sequence"/>
</dbReference>
<dbReference type="GO" id="GO:0030246">
    <property type="term" value="F:carbohydrate binding"/>
    <property type="evidence" value="ECO:0007669"/>
    <property type="project" value="InterPro"/>
</dbReference>
<dbReference type="RefSeq" id="WP_069152904.1">
    <property type="nucleotide sequence ID" value="NZ_MCGH01000002.1"/>
</dbReference>
<dbReference type="EC" id="3.2.1.177" evidence="6"/>
<evidence type="ECO:0000259" key="5">
    <source>
        <dbReference type="Pfam" id="PF21365"/>
    </source>
</evidence>
<gene>
    <name evidence="6" type="primary">yicI_9</name>
    <name evidence="6" type="ORF">BEI61_03096</name>
</gene>
<evidence type="ECO:0000256" key="2">
    <source>
        <dbReference type="RuleBase" id="RU361185"/>
    </source>
</evidence>
<dbReference type="SUPFAM" id="SSF51445">
    <property type="entry name" value="(Trans)glycosidases"/>
    <property type="match status" value="1"/>
</dbReference>
<dbReference type="Pfam" id="PF13802">
    <property type="entry name" value="Gal_mutarotas_2"/>
    <property type="match status" value="1"/>
</dbReference>
<dbReference type="SUPFAM" id="SSF74650">
    <property type="entry name" value="Galactose mutarotase-like"/>
    <property type="match status" value="1"/>
</dbReference>
<keyword evidence="2 6" id="KW-0378">Hydrolase</keyword>
<feature type="domain" description="Glycoside hydrolase family 31 N-terminal" evidence="4">
    <location>
        <begin position="21"/>
        <end position="182"/>
    </location>
</feature>
<dbReference type="Gene3D" id="2.60.40.1180">
    <property type="entry name" value="Golgi alpha-mannosidase II"/>
    <property type="match status" value="1"/>
</dbReference>
<dbReference type="Pfam" id="PF01055">
    <property type="entry name" value="Glyco_hydro_31_2nd"/>
    <property type="match status" value="1"/>
</dbReference>
<evidence type="ECO:0000313" key="6">
    <source>
        <dbReference type="EMBL" id="ODM07206.1"/>
    </source>
</evidence>
<keyword evidence="2 6" id="KW-0326">Glycosidase</keyword>
<dbReference type="Gene3D" id="2.60.40.1760">
    <property type="entry name" value="glycosyl hydrolase (family 31)"/>
    <property type="match status" value="1"/>
</dbReference>
<dbReference type="Gene3D" id="3.20.20.80">
    <property type="entry name" value="Glycosidases"/>
    <property type="match status" value="1"/>
</dbReference>
<protein>
    <submittedName>
        <fullName evidence="6">Alpha-xylosidase</fullName>
        <ecNumber evidence="6">3.2.1.177</ecNumber>
    </submittedName>
</protein>
<dbReference type="SUPFAM" id="SSF51011">
    <property type="entry name" value="Glycosyl hydrolase domain"/>
    <property type="match status" value="1"/>
</dbReference>
<dbReference type="PANTHER" id="PTHR43863:SF2">
    <property type="entry name" value="MALTASE-GLUCOAMYLASE"/>
    <property type="match status" value="1"/>
</dbReference>
<dbReference type="AlphaFoldDB" id="A0A1E3AG94"/>
<evidence type="ECO:0000313" key="7">
    <source>
        <dbReference type="Proteomes" id="UP000094067"/>
    </source>
</evidence>
<dbReference type="InterPro" id="IPR011013">
    <property type="entry name" value="Gal_mutarotase_sf_dom"/>
</dbReference>
<dbReference type="GO" id="GO:0061634">
    <property type="term" value="F:alpha-D-xyloside xylohydrolase"/>
    <property type="evidence" value="ECO:0007669"/>
    <property type="project" value="UniProtKB-EC"/>
</dbReference>
<feature type="domain" description="Glycosyl hydrolase family 31 C-terminal" evidence="5">
    <location>
        <begin position="574"/>
        <end position="657"/>
    </location>
</feature>
<dbReference type="CDD" id="cd14752">
    <property type="entry name" value="GH31_N"/>
    <property type="match status" value="1"/>
</dbReference>
<name>A0A1E3AG94_9FIRM</name>
<dbReference type="Pfam" id="PF21365">
    <property type="entry name" value="Glyco_hydro_31_3rd"/>
    <property type="match status" value="1"/>
</dbReference>
<evidence type="ECO:0000256" key="1">
    <source>
        <dbReference type="ARBA" id="ARBA00007806"/>
    </source>
</evidence>
<dbReference type="InterPro" id="IPR017853">
    <property type="entry name" value="GH"/>
</dbReference>
<comment type="similarity">
    <text evidence="1 2">Belongs to the glycosyl hydrolase 31 family.</text>
</comment>
<dbReference type="GO" id="GO:0005975">
    <property type="term" value="P:carbohydrate metabolic process"/>
    <property type="evidence" value="ECO:0007669"/>
    <property type="project" value="InterPro"/>
</dbReference>
<evidence type="ECO:0000259" key="3">
    <source>
        <dbReference type="Pfam" id="PF01055"/>
    </source>
</evidence>
<dbReference type="PATRIC" id="fig|1432052.4.peg.3450"/>
<dbReference type="InterPro" id="IPR048395">
    <property type="entry name" value="Glyco_hydro_31_C"/>
</dbReference>
<dbReference type="InterPro" id="IPR013780">
    <property type="entry name" value="Glyco_hydro_b"/>
</dbReference>
<organism evidence="6 7">
    <name type="scientific">Eisenbergiella tayi</name>
    <dbReference type="NCBI Taxonomy" id="1432052"/>
    <lineage>
        <taxon>Bacteria</taxon>
        <taxon>Bacillati</taxon>
        <taxon>Bacillota</taxon>
        <taxon>Clostridia</taxon>
        <taxon>Lachnospirales</taxon>
        <taxon>Lachnospiraceae</taxon>
        <taxon>Eisenbergiella</taxon>
    </lineage>
</organism>
<evidence type="ECO:0000259" key="4">
    <source>
        <dbReference type="Pfam" id="PF13802"/>
    </source>
</evidence>
<dbReference type="PANTHER" id="PTHR43863">
    <property type="entry name" value="HYDROLASE, PUTATIVE (AFU_ORTHOLOGUE AFUA_1G03140)-RELATED"/>
    <property type="match status" value="1"/>
</dbReference>
<dbReference type="InterPro" id="IPR000322">
    <property type="entry name" value="Glyco_hydro_31_TIM"/>
</dbReference>
<comment type="caution">
    <text evidence="6">The sequence shown here is derived from an EMBL/GenBank/DDBJ whole genome shotgun (WGS) entry which is preliminary data.</text>
</comment>
<dbReference type="InterPro" id="IPR025887">
    <property type="entry name" value="Glyco_hydro_31_N_dom"/>
</dbReference>
<dbReference type="InterPro" id="IPR051816">
    <property type="entry name" value="Glycosyl_Hydrolase_31"/>
</dbReference>
<dbReference type="EMBL" id="MCGH01000002">
    <property type="protein sequence ID" value="ODM07206.1"/>
    <property type="molecule type" value="Genomic_DNA"/>
</dbReference>
<proteinExistence type="inferred from homology"/>
<reference evidence="6 7" key="1">
    <citation type="submission" date="2016-07" db="EMBL/GenBank/DDBJ databases">
        <title>Characterization of isolates of Eisenbergiella tayi derived from blood cultures, using whole genome sequencing.</title>
        <authorList>
            <person name="Burdz T."/>
            <person name="Wiebe D."/>
            <person name="Huynh C."/>
            <person name="Bernard K."/>
        </authorList>
    </citation>
    <scope>NUCLEOTIDE SEQUENCE [LARGE SCALE GENOMIC DNA]</scope>
    <source>
        <strain evidence="6 7">NML 110608</strain>
    </source>
</reference>
<sequence length="678" mass="78725">MIIKEHNKLIWRTSGETVVIESWGENAFRVRCVVMGDVLDTDFALLPQKELNCIIETGTDTAKITNGKITAEIVPAASGWRKDHGHITFRKQNGSVLFSDIDHKDSPTPHPRKFRSIGGGDYSLISSFKAYKDEKFYGMGQYQIETLNLKGYMLDLAQQNTQASVPFVISSRGYGFFWHNPAIGRVTFGENKTVWTAESTKQCDYWVVAGDTPAEIQQAYMRVTGLPPMMPEYGLGFWQCKARYWNQKQVLEVAKEYKKRNIPLDVLIIDFFHWPRMGDFRFDSEFFPDPKGMAEELRAMGIEPMVSVWTPVDYRSENFEEMMDRNLLVHVEQGVDITMRFFDGETLYVDMTNPEARRYVWEKLKKNYVENGIHLFWLDEAEPGYTKYDYGNYRHYLGSALQVGNIYPQMYTRLFYEGLKEEGRFDIVNLVRCAWAGSQRYGALVWSGDISSTWDSFRKQVCAGLNMGMAGIPWWTTDIGGFHGGDIHDPEFKKLLLRWFQWGTFCPVMRLHGARNPHIDHVNSQGEMILEEGAPNEIWSYGPELEEIFIRYIQIREMMRPYIRFLMYTSHETGEPILRPMFYDFPEDNLVWELQDQYMFGPDVLAAPVLDADMESRSVYLPEGLWTHLFTGKSYHGRCRITVKTPVEQMPVFLKDGMHSDWIDTVKKFGKEENLKAE</sequence>
<accession>A0A1E3AG94</accession>